<proteinExistence type="predicted"/>
<feature type="compositionally biased region" description="Basic and acidic residues" evidence="1">
    <location>
        <begin position="29"/>
        <end position="48"/>
    </location>
</feature>
<evidence type="ECO:0000313" key="3">
    <source>
        <dbReference type="Proteomes" id="UP000225655"/>
    </source>
</evidence>
<reference evidence="2 3" key="1">
    <citation type="submission" date="2015-07" db="EMBL/GenBank/DDBJ databases">
        <authorList>
            <person name="Loviza R.A."/>
            <person name="Abdel M.A."/>
            <person name="Rubia G.C."/>
            <person name="Walstead R.N."/>
            <person name="Shah Z.V."/>
            <person name="Tahir R."/>
            <person name="Campbell R.A."/>
            <person name="Williamson S.M."/>
            <person name="Anderson J."/>
            <person name="Padolina J."/>
            <person name="Johnson A."/>
            <person name="Serrano M.G."/>
            <person name="Buck G."/>
            <person name="Lee V."/>
            <person name="Wang Y."/>
            <person name="Carvalho R."/>
            <person name="Voegtly L."/>
            <person name="Shi R."/>
            <person name="Duckworth R."/>
            <person name="Johnson A."/>
            <person name="Walstead R."/>
            <person name="Shah Z."/>
            <person name="Kiflezghi M."/>
            <person name="Wade K."/>
            <person name="Delesalle V.A."/>
            <person name="Bradley K.W."/>
            <person name="Asai D.J."/>
            <person name="Bowman C.A."/>
            <person name="Russell D.A."/>
            <person name="Pope W.H."/>
            <person name="Jacobs-Sera D."/>
            <person name="Hendrix R.W."/>
            <person name="Hatfull G.F."/>
        </authorList>
    </citation>
    <scope>NUCLEOTIDE SEQUENCE [LARGE SCALE GENOMIC DNA]</scope>
</reference>
<protein>
    <submittedName>
        <fullName evidence="2">Uncharacterized protein</fullName>
    </submittedName>
</protein>
<dbReference type="Proteomes" id="UP000225655">
    <property type="component" value="Segment"/>
</dbReference>
<dbReference type="EMBL" id="KT365397">
    <property type="protein sequence ID" value="ALF01114.1"/>
    <property type="molecule type" value="Genomic_DNA"/>
</dbReference>
<feature type="region of interest" description="Disordered" evidence="1">
    <location>
        <begin position="27"/>
        <end position="48"/>
    </location>
</feature>
<organism evidence="2 3">
    <name type="scientific">Mycobacterium phage Maverick</name>
    <dbReference type="NCBI Taxonomy" id="1701799"/>
    <lineage>
        <taxon>Viruses</taxon>
        <taxon>Duplodnaviria</taxon>
        <taxon>Heunggongvirae</taxon>
        <taxon>Uroviricota</taxon>
        <taxon>Caudoviricetes</taxon>
        <taxon>Backyardiganvirus</taxon>
        <taxon>Backyardiganvirus peaches</taxon>
    </lineage>
</organism>
<sequence>MSVPVPRRGGSLGCRLVRAPGVQLPGLRGEGRRARADQEARGGELCRG</sequence>
<evidence type="ECO:0000313" key="2">
    <source>
        <dbReference type="EMBL" id="ALF01114.1"/>
    </source>
</evidence>
<accession>A0A0M4S4V1</accession>
<gene>
    <name evidence="2" type="ORF">SEA_MAVERICK_56</name>
</gene>
<evidence type="ECO:0000256" key="1">
    <source>
        <dbReference type="SAM" id="MobiDB-lite"/>
    </source>
</evidence>
<name>A0A0M4S4V1_9CAUD</name>